<accession>A0ABD3DLJ7</accession>
<organism evidence="2 3">
    <name type="scientific">Castilleja foliolosa</name>
    <dbReference type="NCBI Taxonomy" id="1961234"/>
    <lineage>
        <taxon>Eukaryota</taxon>
        <taxon>Viridiplantae</taxon>
        <taxon>Streptophyta</taxon>
        <taxon>Embryophyta</taxon>
        <taxon>Tracheophyta</taxon>
        <taxon>Spermatophyta</taxon>
        <taxon>Magnoliopsida</taxon>
        <taxon>eudicotyledons</taxon>
        <taxon>Gunneridae</taxon>
        <taxon>Pentapetalae</taxon>
        <taxon>asterids</taxon>
        <taxon>lamiids</taxon>
        <taxon>Lamiales</taxon>
        <taxon>Orobanchaceae</taxon>
        <taxon>Pedicularideae</taxon>
        <taxon>Castillejinae</taxon>
        <taxon>Castilleja</taxon>
    </lineage>
</organism>
<evidence type="ECO:0000313" key="2">
    <source>
        <dbReference type="EMBL" id="KAL3642749.1"/>
    </source>
</evidence>
<protein>
    <recommendedName>
        <fullName evidence="1">DUF7138 domain-containing protein</fullName>
    </recommendedName>
</protein>
<proteinExistence type="predicted"/>
<reference evidence="3" key="1">
    <citation type="journal article" date="2024" name="IScience">
        <title>Strigolactones Initiate the Formation of Haustorium-like Structures in Castilleja.</title>
        <authorList>
            <person name="Buerger M."/>
            <person name="Peterson D."/>
            <person name="Chory J."/>
        </authorList>
    </citation>
    <scope>NUCLEOTIDE SEQUENCE [LARGE SCALE GENOMIC DNA]</scope>
</reference>
<evidence type="ECO:0000259" key="1">
    <source>
        <dbReference type="Pfam" id="PF23596"/>
    </source>
</evidence>
<evidence type="ECO:0000313" key="3">
    <source>
        <dbReference type="Proteomes" id="UP001632038"/>
    </source>
</evidence>
<dbReference type="InterPro" id="IPR055562">
    <property type="entry name" value="DUF7138"/>
</dbReference>
<dbReference type="PANTHER" id="PTHR36351">
    <property type="entry name" value="EMBRYO SAC DEVELOPMENT ARREST 12"/>
    <property type="match status" value="1"/>
</dbReference>
<dbReference type="EMBL" id="JAVIJP010000016">
    <property type="protein sequence ID" value="KAL3642749.1"/>
    <property type="molecule type" value="Genomic_DNA"/>
</dbReference>
<keyword evidence="3" id="KW-1185">Reference proteome</keyword>
<comment type="caution">
    <text evidence="2">The sequence shown here is derived from an EMBL/GenBank/DDBJ whole genome shotgun (WGS) entry which is preliminary data.</text>
</comment>
<dbReference type="Pfam" id="PF23596">
    <property type="entry name" value="DUF7138"/>
    <property type="match status" value="1"/>
</dbReference>
<dbReference type="AlphaFoldDB" id="A0ABD3DLJ7"/>
<dbReference type="Proteomes" id="UP001632038">
    <property type="component" value="Unassembled WGS sequence"/>
</dbReference>
<gene>
    <name evidence="2" type="ORF">CASFOL_013564</name>
</gene>
<sequence>MVEGRRSVPVVFFDGEMEMNIGDVKISPTLEYKPFQIMLSQKIGISPNQISIYLIDLTRNPDSTFRGNRRRIPITGKVNFSLICLQRDCCFLVVLKRPRRSRIRRERTFQGPDLPYLLPDSNFSLPPLVPLTPENMFLMSTNYQVPLYDHITQPGLEYLNNRLRVQSENDQMAMVKANCDSVAPGTMMTNNGSGKVFCEECDNAARDGDTTSFHPCVNDTVITGFTPKFGPIKRIEFDR</sequence>
<dbReference type="PANTHER" id="PTHR36351:SF1">
    <property type="entry name" value="EMBRYO SAC DEVELOPMENT ARREST 12"/>
    <property type="match status" value="1"/>
</dbReference>
<name>A0ABD3DLJ7_9LAMI</name>
<feature type="domain" description="DUF7138" evidence="1">
    <location>
        <begin position="7"/>
        <end position="93"/>
    </location>
</feature>